<evidence type="ECO:0000256" key="2">
    <source>
        <dbReference type="ARBA" id="ARBA00009347"/>
    </source>
</evidence>
<feature type="domain" description="Acyl-CoA dehydrogenase/oxidase N-terminal" evidence="8">
    <location>
        <begin position="13"/>
        <end position="123"/>
    </location>
</feature>
<dbReference type="Pfam" id="PF00441">
    <property type="entry name" value="Acyl-CoA_dh_1"/>
    <property type="match status" value="1"/>
</dbReference>
<dbReference type="Gene3D" id="1.10.540.10">
    <property type="entry name" value="Acyl-CoA dehydrogenase/oxidase, N-terminal domain"/>
    <property type="match status" value="1"/>
</dbReference>
<keyword evidence="10" id="KW-1185">Reference proteome</keyword>
<dbReference type="GO" id="GO:0003995">
    <property type="term" value="F:acyl-CoA dehydrogenase activity"/>
    <property type="evidence" value="ECO:0007669"/>
    <property type="project" value="TreeGrafter"/>
</dbReference>
<dbReference type="Gene3D" id="1.20.140.10">
    <property type="entry name" value="Butyryl-CoA Dehydrogenase, subunit A, domain 3"/>
    <property type="match status" value="1"/>
</dbReference>
<dbReference type="EMBL" id="CP076456">
    <property type="protein sequence ID" value="QWQ36885.1"/>
    <property type="molecule type" value="Genomic_DNA"/>
</dbReference>
<comment type="similarity">
    <text evidence="2 5">Belongs to the acyl-CoA dehydrogenase family.</text>
</comment>
<evidence type="ECO:0000256" key="5">
    <source>
        <dbReference type="RuleBase" id="RU362125"/>
    </source>
</evidence>
<name>A0A975S6U4_9MICC</name>
<dbReference type="InterPro" id="IPR046373">
    <property type="entry name" value="Acyl-CoA_Oxase/DH_mid-dom_sf"/>
</dbReference>
<evidence type="ECO:0000256" key="3">
    <source>
        <dbReference type="ARBA" id="ARBA00022630"/>
    </source>
</evidence>
<dbReference type="InterPro" id="IPR037069">
    <property type="entry name" value="AcylCoA_DH/ox_N_sf"/>
</dbReference>
<dbReference type="SUPFAM" id="SSF47203">
    <property type="entry name" value="Acyl-CoA dehydrogenase C-terminal domain-like"/>
    <property type="match status" value="1"/>
</dbReference>
<keyword evidence="4 5" id="KW-0274">FAD</keyword>
<protein>
    <submittedName>
        <fullName evidence="9">Acyl-CoA/acyl-ACP dehydrogenase</fullName>
    </submittedName>
</protein>
<dbReference type="KEGG" id="asun:KG104_03550"/>
<dbReference type="InterPro" id="IPR013786">
    <property type="entry name" value="AcylCoA_DH/ox_N"/>
</dbReference>
<evidence type="ECO:0000256" key="1">
    <source>
        <dbReference type="ARBA" id="ARBA00001974"/>
    </source>
</evidence>
<gene>
    <name evidence="9" type="ORF">KG104_03550</name>
</gene>
<dbReference type="GO" id="GO:0050660">
    <property type="term" value="F:flavin adenine dinucleotide binding"/>
    <property type="evidence" value="ECO:0007669"/>
    <property type="project" value="InterPro"/>
</dbReference>
<feature type="domain" description="Acyl-CoA dehydrogenase/oxidase C-terminal" evidence="6">
    <location>
        <begin position="240"/>
        <end position="371"/>
    </location>
</feature>
<dbReference type="RefSeq" id="WP_207347293.1">
    <property type="nucleotide sequence ID" value="NZ_CP076456.1"/>
</dbReference>
<reference evidence="9" key="1">
    <citation type="submission" date="2021-06" db="EMBL/GenBank/DDBJ databases">
        <title>Novel species in genus Arthrobacter.</title>
        <authorList>
            <person name="Zhang G."/>
        </authorList>
    </citation>
    <scope>NUCLEOTIDE SEQUENCE</scope>
    <source>
        <strain evidence="9">Zg-ZUI122</strain>
    </source>
</reference>
<dbReference type="AlphaFoldDB" id="A0A975S6U4"/>
<dbReference type="Proteomes" id="UP000680588">
    <property type="component" value="Chromosome"/>
</dbReference>
<dbReference type="Gene3D" id="2.40.110.10">
    <property type="entry name" value="Butyryl-CoA Dehydrogenase, subunit A, domain 2"/>
    <property type="match status" value="1"/>
</dbReference>
<evidence type="ECO:0000256" key="4">
    <source>
        <dbReference type="ARBA" id="ARBA00022827"/>
    </source>
</evidence>
<proteinExistence type="inferred from homology"/>
<dbReference type="InterPro" id="IPR009075">
    <property type="entry name" value="AcylCo_DH/oxidase_C"/>
</dbReference>
<dbReference type="InterPro" id="IPR009100">
    <property type="entry name" value="AcylCoA_DH/oxidase_NM_dom_sf"/>
</dbReference>
<evidence type="ECO:0000313" key="10">
    <source>
        <dbReference type="Proteomes" id="UP000680588"/>
    </source>
</evidence>
<organism evidence="9 10">
    <name type="scientific">Arthrobacter sunyaminii</name>
    <dbReference type="NCBI Taxonomy" id="2816859"/>
    <lineage>
        <taxon>Bacteria</taxon>
        <taxon>Bacillati</taxon>
        <taxon>Actinomycetota</taxon>
        <taxon>Actinomycetes</taxon>
        <taxon>Micrococcales</taxon>
        <taxon>Micrococcaceae</taxon>
        <taxon>Arthrobacter</taxon>
    </lineage>
</organism>
<evidence type="ECO:0000259" key="7">
    <source>
        <dbReference type="Pfam" id="PF02770"/>
    </source>
</evidence>
<sequence>MADFIESSAFGLTEDQLMIRKAIDDLCAPFDNEYWRKHDAEHTYPEEFVDALYDAGWMSMLIPEEYGGGGADIRDAAVVLEQIERNGGHAGAARAGMYTMGAILRHGSEEQKAEFLPKIASGELRLQSFGVTEPDAGSDTTRIKTFAVRDGDDYVVNGNKMFISRVQHSDLLLLLTRTAKREDGAKPTDGFTVLLVDLRTAIANGQIVATPIKTMVNHETNELAIRDLRVPVANRIGEEGKGFRVILSGMNSERVIVTSEYIGAGFYLLDRAVQYANEREVFGRKIGQNQALQVPLARAYAQLQAASLMRWRAAEMYAAGENPRFEVNGAKLLASEALWAAADAAFDTFGGYAAAEEYGIERKWREARLPRTAPISNNLVLAGIAHGTLGLPKSF</sequence>
<evidence type="ECO:0000259" key="8">
    <source>
        <dbReference type="Pfam" id="PF02771"/>
    </source>
</evidence>
<dbReference type="PIRSF" id="PIRSF016578">
    <property type="entry name" value="HsaA"/>
    <property type="match status" value="1"/>
</dbReference>
<dbReference type="PANTHER" id="PTHR43884:SF12">
    <property type="entry name" value="ISOVALERYL-COA DEHYDROGENASE, MITOCHONDRIAL-RELATED"/>
    <property type="match status" value="1"/>
</dbReference>
<comment type="cofactor">
    <cofactor evidence="1 5">
        <name>FAD</name>
        <dbReference type="ChEBI" id="CHEBI:57692"/>
    </cofactor>
</comment>
<feature type="domain" description="Acyl-CoA oxidase/dehydrogenase middle" evidence="7">
    <location>
        <begin position="128"/>
        <end position="223"/>
    </location>
</feature>
<dbReference type="InterPro" id="IPR036250">
    <property type="entry name" value="AcylCo_DH-like_C"/>
</dbReference>
<dbReference type="Pfam" id="PF02771">
    <property type="entry name" value="Acyl-CoA_dh_N"/>
    <property type="match status" value="1"/>
</dbReference>
<dbReference type="Pfam" id="PF02770">
    <property type="entry name" value="Acyl-CoA_dh_M"/>
    <property type="match status" value="1"/>
</dbReference>
<evidence type="ECO:0000259" key="6">
    <source>
        <dbReference type="Pfam" id="PF00441"/>
    </source>
</evidence>
<dbReference type="PANTHER" id="PTHR43884">
    <property type="entry name" value="ACYL-COA DEHYDROGENASE"/>
    <property type="match status" value="1"/>
</dbReference>
<dbReference type="InterPro" id="IPR006091">
    <property type="entry name" value="Acyl-CoA_Oxase/DH_mid-dom"/>
</dbReference>
<dbReference type="SUPFAM" id="SSF56645">
    <property type="entry name" value="Acyl-CoA dehydrogenase NM domain-like"/>
    <property type="match status" value="1"/>
</dbReference>
<accession>A0A975S6U4</accession>
<keyword evidence="5" id="KW-0560">Oxidoreductase</keyword>
<keyword evidence="3 5" id="KW-0285">Flavoprotein</keyword>
<evidence type="ECO:0000313" key="9">
    <source>
        <dbReference type="EMBL" id="QWQ36885.1"/>
    </source>
</evidence>